<name>A0A382B254_9ZZZZ</name>
<dbReference type="EMBL" id="UINC01027670">
    <property type="protein sequence ID" value="SVB07307.1"/>
    <property type="molecule type" value="Genomic_DNA"/>
</dbReference>
<keyword evidence="1" id="KW-0472">Membrane</keyword>
<evidence type="ECO:0000256" key="1">
    <source>
        <dbReference type="SAM" id="Phobius"/>
    </source>
</evidence>
<keyword evidence="1" id="KW-0812">Transmembrane</keyword>
<accession>A0A382B254</accession>
<dbReference type="AlphaFoldDB" id="A0A382B254"/>
<reference evidence="2" key="1">
    <citation type="submission" date="2018-05" db="EMBL/GenBank/DDBJ databases">
        <authorList>
            <person name="Lanie J.A."/>
            <person name="Ng W.-L."/>
            <person name="Kazmierczak K.M."/>
            <person name="Andrzejewski T.M."/>
            <person name="Davidsen T.M."/>
            <person name="Wayne K.J."/>
            <person name="Tettelin H."/>
            <person name="Glass J.I."/>
            <person name="Rusch D."/>
            <person name="Podicherti R."/>
            <person name="Tsui H.-C.T."/>
            <person name="Winkler M.E."/>
        </authorList>
    </citation>
    <scope>NUCLEOTIDE SEQUENCE</scope>
</reference>
<organism evidence="2">
    <name type="scientific">marine metagenome</name>
    <dbReference type="NCBI Taxonomy" id="408172"/>
    <lineage>
        <taxon>unclassified sequences</taxon>
        <taxon>metagenomes</taxon>
        <taxon>ecological metagenomes</taxon>
    </lineage>
</organism>
<gene>
    <name evidence="2" type="ORF">METZ01_LOCUS160161</name>
</gene>
<evidence type="ECO:0000313" key="2">
    <source>
        <dbReference type="EMBL" id="SVB07307.1"/>
    </source>
</evidence>
<sequence>MKIFSINAISIFGYLIIGVFSPLLWFQGMRLKREVPRLPTPGDRPFGICKGKDKEFNILGLGESPMAGVGIPK</sequence>
<proteinExistence type="predicted"/>
<protein>
    <submittedName>
        <fullName evidence="2">Uncharacterized protein</fullName>
    </submittedName>
</protein>
<feature type="transmembrane region" description="Helical" evidence="1">
    <location>
        <begin position="6"/>
        <end position="26"/>
    </location>
</feature>
<feature type="non-terminal residue" evidence="2">
    <location>
        <position position="73"/>
    </location>
</feature>
<keyword evidence="1" id="KW-1133">Transmembrane helix</keyword>